<dbReference type="VEuPathDB" id="FungiDB:PV09_09465"/>
<dbReference type="RefSeq" id="XP_016208637.1">
    <property type="nucleotide sequence ID" value="XM_016363525.1"/>
</dbReference>
<dbReference type="Proteomes" id="UP000053259">
    <property type="component" value="Unassembled WGS sequence"/>
</dbReference>
<dbReference type="AlphaFoldDB" id="A0A0D1ZW96"/>
<dbReference type="Pfam" id="PF12013">
    <property type="entry name" value="OrsD"/>
    <property type="match status" value="1"/>
</dbReference>
<dbReference type="InParanoid" id="A0A0D1ZW96"/>
<protein>
    <submittedName>
        <fullName evidence="1">Uncharacterized protein</fullName>
    </submittedName>
</protein>
<dbReference type="InterPro" id="IPR022698">
    <property type="entry name" value="OrsD"/>
</dbReference>
<accession>A0A0D1ZW96</accession>
<evidence type="ECO:0000313" key="2">
    <source>
        <dbReference type="Proteomes" id="UP000053259"/>
    </source>
</evidence>
<sequence>MEFCWRAQATATTGDAVARTRKPMRSTSQLTLENADDTFCYLQKFKVLVCREHTTAVQNLDTHLKEHHVVHVHERKAIVEKYSGLWIKKPDEVELPRPYGLPFKVLGDPLEAFQCEQAECNYITRNNNVFRIHCREKHKITWKGKASKLFEKGKVQTFFRTGGLQRYFVVAVPVEPGEMNRLPAGVRVEVDTLMDEWNVVRAEHEKEMQVMDAEAAKTDRTGWFNRTGWLKHFKKRNLIHLAHAAHLPGKDERKLKQASRIVKLLIEQSVAGLSSLARETRR</sequence>
<keyword evidence="2" id="KW-1185">Reference proteome</keyword>
<organism evidence="1 2">
    <name type="scientific">Verruconis gallopava</name>
    <dbReference type="NCBI Taxonomy" id="253628"/>
    <lineage>
        <taxon>Eukaryota</taxon>
        <taxon>Fungi</taxon>
        <taxon>Dikarya</taxon>
        <taxon>Ascomycota</taxon>
        <taxon>Pezizomycotina</taxon>
        <taxon>Dothideomycetes</taxon>
        <taxon>Pleosporomycetidae</taxon>
        <taxon>Venturiales</taxon>
        <taxon>Sympoventuriaceae</taxon>
        <taxon>Verruconis</taxon>
    </lineage>
</organism>
<evidence type="ECO:0000313" key="1">
    <source>
        <dbReference type="EMBL" id="KIV98767.1"/>
    </source>
</evidence>
<dbReference type="EMBL" id="KN847599">
    <property type="protein sequence ID" value="KIV98767.1"/>
    <property type="molecule type" value="Genomic_DNA"/>
</dbReference>
<gene>
    <name evidence="1" type="ORF">PV09_09465</name>
</gene>
<dbReference type="OrthoDB" id="3796472at2759"/>
<dbReference type="HOGENOM" id="CLU_868894_0_0_1"/>
<name>A0A0D1ZW96_9PEZI</name>
<proteinExistence type="predicted"/>
<dbReference type="GeneID" id="27317438"/>
<reference evidence="1 2" key="1">
    <citation type="submission" date="2015-01" db="EMBL/GenBank/DDBJ databases">
        <title>The Genome Sequence of Ochroconis gallopava CBS43764.</title>
        <authorList>
            <consortium name="The Broad Institute Genomics Platform"/>
            <person name="Cuomo C."/>
            <person name="de Hoog S."/>
            <person name="Gorbushina A."/>
            <person name="Stielow B."/>
            <person name="Teixiera M."/>
            <person name="Abouelleil A."/>
            <person name="Chapman S.B."/>
            <person name="Priest M."/>
            <person name="Young S.K."/>
            <person name="Wortman J."/>
            <person name="Nusbaum C."/>
            <person name="Birren B."/>
        </authorList>
    </citation>
    <scope>NUCLEOTIDE SEQUENCE [LARGE SCALE GENOMIC DNA]</scope>
    <source>
        <strain evidence="1 2">CBS 43764</strain>
    </source>
</reference>